<name>A0A931NDM5_9BURK</name>
<evidence type="ECO:0000313" key="2">
    <source>
        <dbReference type="Proteomes" id="UP000620139"/>
    </source>
</evidence>
<dbReference type="EMBL" id="JAEDAL010000002">
    <property type="protein sequence ID" value="MBH9552395.1"/>
    <property type="molecule type" value="Genomic_DNA"/>
</dbReference>
<organism evidence="1 2">
    <name type="scientific">Inhella gelatinilytica</name>
    <dbReference type="NCBI Taxonomy" id="2795030"/>
    <lineage>
        <taxon>Bacteria</taxon>
        <taxon>Pseudomonadati</taxon>
        <taxon>Pseudomonadota</taxon>
        <taxon>Betaproteobacteria</taxon>
        <taxon>Burkholderiales</taxon>
        <taxon>Sphaerotilaceae</taxon>
        <taxon>Inhella</taxon>
    </lineage>
</organism>
<dbReference type="AlphaFoldDB" id="A0A931NDM5"/>
<reference evidence="1" key="1">
    <citation type="submission" date="2020-12" db="EMBL/GenBank/DDBJ databases">
        <title>The genome sequence of Inhella sp. 4Y17.</title>
        <authorList>
            <person name="Liu Y."/>
        </authorList>
    </citation>
    <scope>NUCLEOTIDE SEQUENCE</scope>
    <source>
        <strain evidence="1">4Y10</strain>
    </source>
</reference>
<proteinExistence type="predicted"/>
<protein>
    <submittedName>
        <fullName evidence="1">Transporter substrate-binding domain-containing protein</fullName>
    </submittedName>
</protein>
<dbReference type="RefSeq" id="WP_198100010.1">
    <property type="nucleotide sequence ID" value="NZ_JAEDAL010000002.1"/>
</dbReference>
<comment type="caution">
    <text evidence="1">The sequence shown here is derived from an EMBL/GenBank/DDBJ whole genome shotgun (WGS) entry which is preliminary data.</text>
</comment>
<dbReference type="SUPFAM" id="SSF53850">
    <property type="entry name" value="Periplasmic binding protein-like II"/>
    <property type="match status" value="1"/>
</dbReference>
<dbReference type="Proteomes" id="UP000620139">
    <property type="component" value="Unassembled WGS sequence"/>
</dbReference>
<dbReference type="Gene3D" id="3.40.190.10">
    <property type="entry name" value="Periplasmic binding protein-like II"/>
    <property type="match status" value="2"/>
</dbReference>
<sequence>MPLGPGNLGLIRFPRPSREFDPATWYPLQVLRAALESSRSVFQLLPSASVMVQSRTLLELANASGLIDVGWGMTNLERERALLPVRIPLHKGLFGWRVLLVRPDKADAFSQVTRLSDLRRFRLAQAAHWPDTEILRANGLPVVTSSHYESLFGLLVQGKVDAFPRSVAEVWREVGRRGEALAVEPTLALHYRAPIYFFVRRDRPELADALETGLRDMQRSGRFERLFQQQHDADLQRSQLAARHIIELDNPGLPPKTPVHEADLWFRP</sequence>
<gene>
    <name evidence="1" type="ORF">I7X43_05965</name>
</gene>
<accession>A0A931NDM5</accession>
<evidence type="ECO:0000313" key="1">
    <source>
        <dbReference type="EMBL" id="MBH9552395.1"/>
    </source>
</evidence>
<keyword evidence="2" id="KW-1185">Reference proteome</keyword>